<accession>A0AAV4HZT5</accession>
<sequence>MNAWILSSLSRYTQVNLMKTGIPSRFWPTLWTALSDWSLSWQQWKVPNLKIVAAASCVLLITQKVGIPIYTMGRFLALPALLAICTVLVEGHFLKRESELMWSETARVPTCPEIVSIECIEKNLGKYQPIFSSEEMAVVSLKNRTLLDALASDLKKADECLDVEFAKPTCAGESDEEWDPLRLMADFADSPERLDLIVAAMDSPCLINEAAAERAGMSLFMCYMTFLEEFQRHQNICQAFDGLETCSVTATATNCGTDAGDLVQSIWDFVETPEVRNKFLSMTEMEEVSGMINACYPQASLVRRFAKRALTTWINRK</sequence>
<evidence type="ECO:0000313" key="2">
    <source>
        <dbReference type="Proteomes" id="UP000762676"/>
    </source>
</evidence>
<proteinExistence type="predicted"/>
<dbReference type="Proteomes" id="UP000762676">
    <property type="component" value="Unassembled WGS sequence"/>
</dbReference>
<protein>
    <submittedName>
        <fullName evidence="1">Uncharacterized protein</fullName>
    </submittedName>
</protein>
<evidence type="ECO:0000313" key="1">
    <source>
        <dbReference type="EMBL" id="GFS03748.1"/>
    </source>
</evidence>
<comment type="caution">
    <text evidence="1">The sequence shown here is derived from an EMBL/GenBank/DDBJ whole genome shotgun (WGS) entry which is preliminary data.</text>
</comment>
<gene>
    <name evidence="1" type="ORF">ElyMa_004640600</name>
</gene>
<keyword evidence="2" id="KW-1185">Reference proteome</keyword>
<dbReference type="EMBL" id="BMAT01009306">
    <property type="protein sequence ID" value="GFS03748.1"/>
    <property type="molecule type" value="Genomic_DNA"/>
</dbReference>
<organism evidence="1 2">
    <name type="scientific">Elysia marginata</name>
    <dbReference type="NCBI Taxonomy" id="1093978"/>
    <lineage>
        <taxon>Eukaryota</taxon>
        <taxon>Metazoa</taxon>
        <taxon>Spiralia</taxon>
        <taxon>Lophotrochozoa</taxon>
        <taxon>Mollusca</taxon>
        <taxon>Gastropoda</taxon>
        <taxon>Heterobranchia</taxon>
        <taxon>Euthyneura</taxon>
        <taxon>Panpulmonata</taxon>
        <taxon>Sacoglossa</taxon>
        <taxon>Placobranchoidea</taxon>
        <taxon>Plakobranchidae</taxon>
        <taxon>Elysia</taxon>
    </lineage>
</organism>
<name>A0AAV4HZT5_9GAST</name>
<reference evidence="1 2" key="1">
    <citation type="journal article" date="2021" name="Elife">
        <title>Chloroplast acquisition without the gene transfer in kleptoplastic sea slugs, Plakobranchus ocellatus.</title>
        <authorList>
            <person name="Maeda T."/>
            <person name="Takahashi S."/>
            <person name="Yoshida T."/>
            <person name="Shimamura S."/>
            <person name="Takaki Y."/>
            <person name="Nagai Y."/>
            <person name="Toyoda A."/>
            <person name="Suzuki Y."/>
            <person name="Arimoto A."/>
            <person name="Ishii H."/>
            <person name="Satoh N."/>
            <person name="Nishiyama T."/>
            <person name="Hasebe M."/>
            <person name="Maruyama T."/>
            <person name="Minagawa J."/>
            <person name="Obokata J."/>
            <person name="Shigenobu S."/>
        </authorList>
    </citation>
    <scope>NUCLEOTIDE SEQUENCE [LARGE SCALE GENOMIC DNA]</scope>
</reference>
<dbReference type="AlphaFoldDB" id="A0AAV4HZT5"/>